<feature type="transmembrane region" description="Helical" evidence="1">
    <location>
        <begin position="75"/>
        <end position="98"/>
    </location>
</feature>
<evidence type="ECO:0000256" key="1">
    <source>
        <dbReference type="SAM" id="Phobius"/>
    </source>
</evidence>
<gene>
    <name evidence="2" type="ORF">EYC82_10025</name>
</gene>
<feature type="transmembrane region" description="Helical" evidence="1">
    <location>
        <begin position="6"/>
        <end position="27"/>
    </location>
</feature>
<keyword evidence="3" id="KW-1185">Reference proteome</keyword>
<sequence length="137" mass="15117">MLLHIHIVAASFWAGMIVVETLVELQAAKGSAQDLRFVAKSHKIVDTYFEAPIVAIVLVTGSILLFQIWPNISLLLAVKVIAGLLAVVVNIICIYFVLARVNAKDEKSFQIWQRKVLQIGPFIPLVYLAFAIGIYGV</sequence>
<name>A0ABT3T602_9GAMM</name>
<dbReference type="EMBL" id="SHNO01000001">
    <property type="protein sequence ID" value="MCX2977691.1"/>
    <property type="molecule type" value="Genomic_DNA"/>
</dbReference>
<reference evidence="2" key="1">
    <citation type="submission" date="2019-02" db="EMBL/GenBank/DDBJ databases">
        <authorList>
            <person name="Li S.-H."/>
        </authorList>
    </citation>
    <scope>NUCLEOTIDE SEQUENCE</scope>
    <source>
        <strain evidence="2">IMCC11814</strain>
    </source>
</reference>
<feature type="transmembrane region" description="Helical" evidence="1">
    <location>
        <begin position="48"/>
        <end position="69"/>
    </location>
</feature>
<dbReference type="Proteomes" id="UP001143304">
    <property type="component" value="Unassembled WGS sequence"/>
</dbReference>
<evidence type="ECO:0000313" key="3">
    <source>
        <dbReference type="Proteomes" id="UP001143304"/>
    </source>
</evidence>
<organism evidence="2 3">
    <name type="scientific">Candidatus Marimicrobium litorale</name>
    <dbReference type="NCBI Taxonomy" id="2518991"/>
    <lineage>
        <taxon>Bacteria</taxon>
        <taxon>Pseudomonadati</taxon>
        <taxon>Pseudomonadota</taxon>
        <taxon>Gammaproteobacteria</taxon>
        <taxon>Cellvibrionales</taxon>
        <taxon>Halieaceae</taxon>
        <taxon>Marimicrobium</taxon>
    </lineage>
</organism>
<comment type="caution">
    <text evidence="2">The sequence shown here is derived from an EMBL/GenBank/DDBJ whole genome shotgun (WGS) entry which is preliminary data.</text>
</comment>
<protein>
    <recommendedName>
        <fullName evidence="4">Protoporphyrinogen IX oxidase</fullName>
    </recommendedName>
</protein>
<evidence type="ECO:0008006" key="4">
    <source>
        <dbReference type="Google" id="ProtNLM"/>
    </source>
</evidence>
<keyword evidence="1" id="KW-0472">Membrane</keyword>
<keyword evidence="1" id="KW-0812">Transmembrane</keyword>
<proteinExistence type="predicted"/>
<evidence type="ECO:0000313" key="2">
    <source>
        <dbReference type="EMBL" id="MCX2977691.1"/>
    </source>
</evidence>
<dbReference type="RefSeq" id="WP_279249400.1">
    <property type="nucleotide sequence ID" value="NZ_SHNO01000001.1"/>
</dbReference>
<accession>A0ABT3T602</accession>
<keyword evidence="1" id="KW-1133">Transmembrane helix</keyword>
<feature type="transmembrane region" description="Helical" evidence="1">
    <location>
        <begin position="119"/>
        <end position="136"/>
    </location>
</feature>